<reference evidence="1 2" key="1">
    <citation type="submission" date="2018-11" db="EMBL/GenBank/DDBJ databases">
        <title>Deinococcus shelandsis sp. nov., isolated from South Shetland Islands soil of Antarctica.</title>
        <authorList>
            <person name="Tian J."/>
        </authorList>
    </citation>
    <scope>NUCLEOTIDE SEQUENCE [LARGE SCALE GENOMIC DNA]</scope>
    <source>
        <strain evidence="1 2">S14-83T</strain>
    </source>
</reference>
<dbReference type="KEGG" id="dph:EHF33_03675"/>
<accession>A0A3G8YEH5</accession>
<sequence length="194" mass="20254">MALRAGVPDAALRWALIAGERQLAAAAALRLGQTAQALELIAPLPHTARRAVLLARAHALEGQTELSWAEQARQQARSEGDASALVAAVTLLGELQLAQPYAALRTLAEGLKVAELVGGAADAHLLAVLAYAQRLVGGSGSTAKAERTAHKALERSMPRSPARIWALLALGRLAEAQAEREAGQLGAAWWPCSS</sequence>
<evidence type="ECO:0008006" key="3">
    <source>
        <dbReference type="Google" id="ProtNLM"/>
    </source>
</evidence>
<name>A0A3G8YEH5_9DEIO</name>
<dbReference type="AlphaFoldDB" id="A0A3G8YEH5"/>
<keyword evidence="2" id="KW-1185">Reference proteome</keyword>
<proteinExistence type="predicted"/>
<dbReference type="EMBL" id="CP034183">
    <property type="protein sequence ID" value="AZI43758.1"/>
    <property type="molecule type" value="Genomic_DNA"/>
</dbReference>
<evidence type="ECO:0000313" key="1">
    <source>
        <dbReference type="EMBL" id="AZI43758.1"/>
    </source>
</evidence>
<evidence type="ECO:0000313" key="2">
    <source>
        <dbReference type="Proteomes" id="UP000276417"/>
    </source>
</evidence>
<gene>
    <name evidence="1" type="ORF">EHF33_03675</name>
</gene>
<protein>
    <recommendedName>
        <fullName evidence="3">MalT-like TPR region domain-containing protein</fullName>
    </recommendedName>
</protein>
<dbReference type="OrthoDB" id="71291at2"/>
<dbReference type="Proteomes" id="UP000276417">
    <property type="component" value="Chromosome 1"/>
</dbReference>
<organism evidence="1 2">
    <name type="scientific">Deinococcus psychrotolerans</name>
    <dbReference type="NCBI Taxonomy" id="2489213"/>
    <lineage>
        <taxon>Bacteria</taxon>
        <taxon>Thermotogati</taxon>
        <taxon>Deinococcota</taxon>
        <taxon>Deinococci</taxon>
        <taxon>Deinococcales</taxon>
        <taxon>Deinococcaceae</taxon>
        <taxon>Deinococcus</taxon>
    </lineage>
</organism>